<sequence>MNFGLLVSQLPHVQESRVHYDTMLAIHASRPHKFVAFWQRLKALFSQLSALFRHP</sequence>
<keyword evidence="2" id="KW-1185">Reference proteome</keyword>
<organism evidence="1 2">
    <name type="scientific">Paraburkholderia hospita</name>
    <dbReference type="NCBI Taxonomy" id="169430"/>
    <lineage>
        <taxon>Bacteria</taxon>
        <taxon>Pseudomonadati</taxon>
        <taxon>Pseudomonadota</taxon>
        <taxon>Betaproteobacteria</taxon>
        <taxon>Burkholderiales</taxon>
        <taxon>Burkholderiaceae</taxon>
        <taxon>Paraburkholderia</taxon>
    </lineage>
</organism>
<name>A0ABP2PSC2_9BURK</name>
<gene>
    <name evidence="1" type="ORF">WQE_12611</name>
</gene>
<reference evidence="1 2" key="1">
    <citation type="journal article" date="2012" name="J. Bacteriol.">
        <title>Draft Genome Sequence of the Soil Bacterium Burkholderia terrae Strain BS001, Which Interacts with Fungal Surface Structures.</title>
        <authorList>
            <person name="Nazir R."/>
            <person name="Hansen M.A."/>
            <person name="Sorensen S."/>
            <person name="van Elsas J.D."/>
        </authorList>
    </citation>
    <scope>NUCLEOTIDE SEQUENCE [LARGE SCALE GENOMIC DNA]</scope>
    <source>
        <strain evidence="1 2">BS001</strain>
    </source>
</reference>
<comment type="caution">
    <text evidence="1">The sequence shown here is derived from an EMBL/GenBank/DDBJ whole genome shotgun (WGS) entry which is preliminary data.</text>
</comment>
<evidence type="ECO:0000313" key="1">
    <source>
        <dbReference type="EMBL" id="EIN00718.1"/>
    </source>
</evidence>
<dbReference type="EMBL" id="AKAU01000076">
    <property type="protein sequence ID" value="EIN00718.1"/>
    <property type="molecule type" value="Genomic_DNA"/>
</dbReference>
<evidence type="ECO:0000313" key="2">
    <source>
        <dbReference type="Proteomes" id="UP000004980"/>
    </source>
</evidence>
<dbReference type="Proteomes" id="UP000004980">
    <property type="component" value="Unassembled WGS sequence"/>
</dbReference>
<accession>A0ABP2PSC2</accession>
<protein>
    <submittedName>
        <fullName evidence="1">Uncharacterized protein</fullName>
    </submittedName>
</protein>
<proteinExistence type="predicted"/>